<evidence type="ECO:0000313" key="2">
    <source>
        <dbReference type="Proteomes" id="UP001212996"/>
    </source>
</evidence>
<reference evidence="1" key="1">
    <citation type="submission" date="2023-01" db="EMBL/GenBank/DDBJ databases">
        <title>Genome sequencing of Photorhabdus bodei 09-20.</title>
        <authorList>
            <person name="Kalindamar S."/>
            <person name="Kumru S."/>
        </authorList>
    </citation>
    <scope>NUCLEOTIDE SEQUENCE</scope>
    <source>
        <strain evidence="1">09-20</strain>
    </source>
</reference>
<dbReference type="RefSeq" id="WP_228899828.1">
    <property type="nucleotide sequence ID" value="NZ_CAWQNU010000353.1"/>
</dbReference>
<protein>
    <submittedName>
        <fullName evidence="1">Uncharacterized protein</fullName>
    </submittedName>
</protein>
<dbReference type="AlphaFoldDB" id="A0AAW6BCF8"/>
<dbReference type="Proteomes" id="UP001212996">
    <property type="component" value="Unassembled WGS sequence"/>
</dbReference>
<sequence length="225" mass="25925">MTAGLLAWLAAGISLLVGGSIGQASSAWSDLEKVLNNCFWGAGNKYAFWPVDERPTILKQLQDAREMSDTIKNAFLIENQEFLNLFIQPQLKIHREYRKTTYRFTLPAFQMGVSEIYGLFVKENEIYYLGAQVITITINHRQYTRDTFRDATFEAARKQAKLILNGNTATLEIVTTEGRETNPYRSKLYWYYQQSDNVIAPLRYFWGEKPTEENTLKGSFDGEFI</sequence>
<evidence type="ECO:0000313" key="1">
    <source>
        <dbReference type="EMBL" id="MDB6370619.1"/>
    </source>
</evidence>
<dbReference type="EMBL" id="JAQMFO010000001">
    <property type="protein sequence ID" value="MDB6370619.1"/>
    <property type="molecule type" value="Genomic_DNA"/>
</dbReference>
<proteinExistence type="predicted"/>
<organism evidence="1 2">
    <name type="scientific">Photorhabdus bodei</name>
    <dbReference type="NCBI Taxonomy" id="2029681"/>
    <lineage>
        <taxon>Bacteria</taxon>
        <taxon>Pseudomonadati</taxon>
        <taxon>Pseudomonadota</taxon>
        <taxon>Gammaproteobacteria</taxon>
        <taxon>Enterobacterales</taxon>
        <taxon>Morganellaceae</taxon>
        <taxon>Photorhabdus</taxon>
    </lineage>
</organism>
<accession>A0AAW6BCF8</accession>
<gene>
    <name evidence="1" type="ORF">PH362_01225</name>
</gene>
<name>A0AAW6BCF8_9GAMM</name>
<comment type="caution">
    <text evidence="1">The sequence shown here is derived from an EMBL/GenBank/DDBJ whole genome shotgun (WGS) entry which is preliminary data.</text>
</comment>